<feature type="region of interest" description="Disordered" evidence="1">
    <location>
        <begin position="1175"/>
        <end position="1196"/>
    </location>
</feature>
<dbReference type="Pfam" id="PF15249">
    <property type="entry name" value="GLTSCR1"/>
    <property type="match status" value="1"/>
</dbReference>
<feature type="compositionally biased region" description="Polar residues" evidence="1">
    <location>
        <begin position="646"/>
        <end position="659"/>
    </location>
</feature>
<reference evidence="3 4" key="1">
    <citation type="journal article" date="2018" name="Elife">
        <title>Firefly genomes illuminate parallel origins of bioluminescence in beetles.</title>
        <authorList>
            <person name="Fallon T.R."/>
            <person name="Lower S.E."/>
            <person name="Chang C.H."/>
            <person name="Bessho-Uehara M."/>
            <person name="Martin G.J."/>
            <person name="Bewick A.J."/>
            <person name="Behringer M."/>
            <person name="Debat H.J."/>
            <person name="Wong I."/>
            <person name="Day J.C."/>
            <person name="Suvorov A."/>
            <person name="Silva C.J."/>
            <person name="Stanger-Hall K.F."/>
            <person name="Hall D.W."/>
            <person name="Schmitz R.J."/>
            <person name="Nelson D.R."/>
            <person name="Lewis S.M."/>
            <person name="Shigenobu S."/>
            <person name="Bybee S.M."/>
            <person name="Larracuente A.M."/>
            <person name="Oba Y."/>
            <person name="Weng J.K."/>
        </authorList>
    </citation>
    <scope>NUCLEOTIDE SEQUENCE [LARGE SCALE GENOMIC DNA]</scope>
    <source>
        <strain evidence="3">1611_PpyrPB1</strain>
        <tissue evidence="3">Whole body</tissue>
    </source>
</reference>
<evidence type="ECO:0000313" key="3">
    <source>
        <dbReference type="EMBL" id="KAB0800646.1"/>
    </source>
</evidence>
<feature type="compositionally biased region" description="Polar residues" evidence="1">
    <location>
        <begin position="1134"/>
        <end position="1145"/>
    </location>
</feature>
<feature type="region of interest" description="Disordered" evidence="1">
    <location>
        <begin position="620"/>
        <end position="659"/>
    </location>
</feature>
<dbReference type="GO" id="GO:0045893">
    <property type="term" value="P:positive regulation of DNA-templated transcription"/>
    <property type="evidence" value="ECO:0007669"/>
    <property type="project" value="TreeGrafter"/>
</dbReference>
<dbReference type="PANTHER" id="PTHR15572">
    <property type="entry name" value="GLIOMA TUMOR SUPPRESSOR CANDIDATE REGION GENE 1"/>
    <property type="match status" value="1"/>
</dbReference>
<comment type="caution">
    <text evidence="3">The sequence shown here is derived from an EMBL/GenBank/DDBJ whole genome shotgun (WGS) entry which is preliminary data.</text>
</comment>
<evidence type="ECO:0000313" key="4">
    <source>
        <dbReference type="Proteomes" id="UP000327044"/>
    </source>
</evidence>
<feature type="region of interest" description="Disordered" evidence="1">
    <location>
        <begin position="63"/>
        <end position="100"/>
    </location>
</feature>
<gene>
    <name evidence="3" type="ORF">PPYR_06386</name>
</gene>
<dbReference type="InParanoid" id="A0A5N4ATK5"/>
<dbReference type="Proteomes" id="UP000327044">
    <property type="component" value="Unassembled WGS sequence"/>
</dbReference>
<feature type="region of interest" description="Disordered" evidence="1">
    <location>
        <begin position="1316"/>
        <end position="1358"/>
    </location>
</feature>
<feature type="compositionally biased region" description="Low complexity" evidence="1">
    <location>
        <begin position="622"/>
        <end position="636"/>
    </location>
</feature>
<keyword evidence="4" id="KW-1185">Reference proteome</keyword>
<feature type="compositionally biased region" description="Low complexity" evidence="1">
    <location>
        <begin position="1324"/>
        <end position="1357"/>
    </location>
</feature>
<name>A0A5N4ATK5_PHOPY</name>
<dbReference type="InterPro" id="IPR015671">
    <property type="entry name" value="GSCR1_dom"/>
</dbReference>
<feature type="compositionally biased region" description="Low complexity" evidence="1">
    <location>
        <begin position="79"/>
        <end position="91"/>
    </location>
</feature>
<dbReference type="OrthoDB" id="2556847at2759"/>
<accession>A0A5N4ATK5</accession>
<evidence type="ECO:0000259" key="2">
    <source>
        <dbReference type="Pfam" id="PF15249"/>
    </source>
</evidence>
<evidence type="ECO:0000256" key="1">
    <source>
        <dbReference type="SAM" id="MobiDB-lite"/>
    </source>
</evidence>
<feature type="region of interest" description="Disordered" evidence="1">
    <location>
        <begin position="1127"/>
        <end position="1148"/>
    </location>
</feature>
<organism evidence="3 4">
    <name type="scientific">Photinus pyralis</name>
    <name type="common">Common eastern firefly</name>
    <name type="synonym">Lampyris pyralis</name>
    <dbReference type="NCBI Taxonomy" id="7054"/>
    <lineage>
        <taxon>Eukaryota</taxon>
        <taxon>Metazoa</taxon>
        <taxon>Ecdysozoa</taxon>
        <taxon>Arthropoda</taxon>
        <taxon>Hexapoda</taxon>
        <taxon>Insecta</taxon>
        <taxon>Pterygota</taxon>
        <taxon>Neoptera</taxon>
        <taxon>Endopterygota</taxon>
        <taxon>Coleoptera</taxon>
        <taxon>Polyphaga</taxon>
        <taxon>Elateriformia</taxon>
        <taxon>Elateroidea</taxon>
        <taxon>Lampyridae</taxon>
        <taxon>Lampyrinae</taxon>
        <taxon>Photinus</taxon>
    </lineage>
</organism>
<feature type="compositionally biased region" description="Polar residues" evidence="1">
    <location>
        <begin position="1175"/>
        <end position="1192"/>
    </location>
</feature>
<sequence length="1389" mass="152787">MSSSTPQKTAPKMCKSPKNTNFPIKAEKVHIINEYENLNTNCTVIGSNNLHLVKKPQMVTNMSPVYSNPSPGYPPSPYSSPASLKSPSPQSFKPPTPQPSYPVMQIIHSSHQLLARPLQATAQNTIKLKPHLNILPKPSASPQPPKPSVSPHIVIPTQQTATIMPTAQPLLLNQMPMLAPGVQLILRPQTAKLPTHVQTAAPQGLILQPSGQPLLQIQSPRTAQPMVRVLTNGMHLAPHTQVVTQVASPVITQQTQIMQQNEHLSFTQAQITSNNPPKKKPKKKKQKLDLANIMKLSGIGDEDDIQFESDTSQSESEPTMQITENLIRPQHIDANKRIGNIQITSVPQPTVSTATPLVQLLNQSFQSGVNSGFQASPAAPAGIPLNSFIAPNITINNGLVVQRNGGFKLALGEDGRLVLQHDPTLNQDLQSQLLLQSIFGLNGLVLQPSIDQQVHSQTVQTIQQQSVQTIQQQTVQSQTIQTVQQQTVQPHMQTIQQAIQPQIQAVQPQTVQQTVQQTIQHQTVQSQPLAHAHSQPMQIVQPQPIHTIQSHNIQQHTIQSQPTVQAIQSQVQQSIHSQIQSLLQSQPLQTIQPQPVHTQAPAPTIQTQPTQPILKVQPFQKTQPPVQTVHPQPVQTIHHPPPPQPSINENQQNHPPQTSYVVNLTPEQLELLKRNGQLTVNGQTIFMQRPNITNKTPETIHENKIKLSPKIKPVVKKVKSPAVKTLQENLGIKNVNHVSDKLNHVKDPPPKSSLVMALQSPPKIPPTPQKVVSQPPSATVQPTVQATVSSQTQTPKQPVQAKVQGTQTTQTHTEGNGHEVDNILGQLLEESGGSASVATSTQNQQRIHTIQLTPQQQQHLKSIQLQIQTLSGRLTPGDTEMHTALKLLFAEQQKILASGKLLPPDKVIYQNNQLTIINPSSLGIGNGTPVKAEPQVLQAPILQRPPCNEPNNNQPTVSTVQTVPKITVAAEVSASVSAPLPPPPKPPVISIPTPVPVQQNKFIPSFTKAQLLEQQLNTDQNGAIKPDVHTPFRDKADACKRLIRYHCYNQPVLSQKDLNKADEIFELTARHFIDKFSRMVDKYRFLLLKESMRQVQTSELMMLDRMFLAEEQQSLMRLRHDLQECPPVEIAPPASSQSTNPSAEQAQEEYDEWACIQRELGCLQPTSVEEMRQQQQKIVANASQTKRSASSDSRLETLKKFRVDKHSKRHCDGSGGQNSFVGGNCTSNAQQNHFAVNSVRAQGVAQQKNVLQQSQFGNPTGGLPNVRPPMHYGNRGVQYTNVGGVYHSTNILQQQFTQQQFTHMQDVHSMYGAHAQQHGVPPFNNTNCSSVHNSVNSKNSVQSHGSHSSEGESGNNSIDEHVQSAIDSILNLQQNSNLDLDEAVSSILS</sequence>
<proteinExistence type="predicted"/>
<dbReference type="PANTHER" id="PTHR15572:SF0">
    <property type="entry name" value="GLUTAMINE-RICH PROTEIN-RELATED"/>
    <property type="match status" value="1"/>
</dbReference>
<feature type="domain" description="GLTSCR protein conserved" evidence="2">
    <location>
        <begin position="1019"/>
        <end position="1119"/>
    </location>
</feature>
<dbReference type="EMBL" id="VVIM01000004">
    <property type="protein sequence ID" value="KAB0800646.1"/>
    <property type="molecule type" value="Genomic_DNA"/>
</dbReference>
<dbReference type="GO" id="GO:0016514">
    <property type="term" value="C:SWI/SNF complex"/>
    <property type="evidence" value="ECO:0007669"/>
    <property type="project" value="TreeGrafter"/>
</dbReference>
<dbReference type="InterPro" id="IPR052438">
    <property type="entry name" value="Chromatin_remod/trans_coact"/>
</dbReference>
<protein>
    <recommendedName>
        <fullName evidence="2">GLTSCR protein conserved domain-containing protein</fullName>
    </recommendedName>
</protein>